<name>E0DCP7_9CORY</name>
<dbReference type="EMBL" id="ACSH02000002">
    <property type="protein sequence ID" value="EFM50269.1"/>
    <property type="molecule type" value="Genomic_DNA"/>
</dbReference>
<proteinExistence type="predicted"/>
<comment type="caution">
    <text evidence="1">The sequence shown here is derived from an EMBL/GenBank/DDBJ whole genome shotgun (WGS) entry which is preliminary data.</text>
</comment>
<keyword evidence="2" id="KW-1185">Reference proteome</keyword>
<accession>E0DCP7</accession>
<dbReference type="Proteomes" id="UP000004218">
    <property type="component" value="Unassembled WGS sequence"/>
</dbReference>
<organism evidence="1 2">
    <name type="scientific">Corynebacterium matruchotii ATCC 14266</name>
    <dbReference type="NCBI Taxonomy" id="553207"/>
    <lineage>
        <taxon>Bacteria</taxon>
        <taxon>Bacillati</taxon>
        <taxon>Actinomycetota</taxon>
        <taxon>Actinomycetes</taxon>
        <taxon>Mycobacteriales</taxon>
        <taxon>Corynebacteriaceae</taxon>
        <taxon>Corynebacterium</taxon>
    </lineage>
</organism>
<reference evidence="1" key="1">
    <citation type="submission" date="2010-08" db="EMBL/GenBank/DDBJ databases">
        <authorList>
            <person name="Harkins D.M."/>
            <person name="Madupu R."/>
            <person name="Durkin A.S."/>
            <person name="Torralba M."/>
            <person name="Methe B."/>
            <person name="Sutton G.G."/>
            <person name="Nelson K.E."/>
        </authorList>
    </citation>
    <scope>NUCLEOTIDE SEQUENCE [LARGE SCALE GENOMIC DNA]</scope>
    <source>
        <strain evidence="1">ATCC 14266</strain>
    </source>
</reference>
<evidence type="ECO:0000313" key="2">
    <source>
        <dbReference type="Proteomes" id="UP000004218"/>
    </source>
</evidence>
<protein>
    <submittedName>
        <fullName evidence="1">Uncharacterized protein</fullName>
    </submittedName>
</protein>
<dbReference type="STRING" id="553207.HMPREF0299_6098"/>
<evidence type="ECO:0000313" key="1">
    <source>
        <dbReference type="EMBL" id="EFM50269.1"/>
    </source>
</evidence>
<dbReference type="AlphaFoldDB" id="E0DCP7"/>
<sequence>MIAPAATPPLSPFPTAAAYLAGQVLFAGADHHHVALVAQGEKAV</sequence>
<gene>
    <name evidence="1" type="ORF">HMPREF0299_6098</name>
</gene>